<comment type="caution">
    <text evidence="6">The sequence shown here is derived from an EMBL/GenBank/DDBJ whole genome shotgun (WGS) entry which is preliminary data.</text>
</comment>
<organism evidence="6 7">
    <name type="scientific">Spirosoma soli</name>
    <dbReference type="NCBI Taxonomy" id="1770529"/>
    <lineage>
        <taxon>Bacteria</taxon>
        <taxon>Pseudomonadati</taxon>
        <taxon>Bacteroidota</taxon>
        <taxon>Cytophagia</taxon>
        <taxon>Cytophagales</taxon>
        <taxon>Cytophagaceae</taxon>
        <taxon>Spirosoma</taxon>
    </lineage>
</organism>
<dbReference type="Gene3D" id="2.60.40.10">
    <property type="entry name" value="Immunoglobulins"/>
    <property type="match status" value="1"/>
</dbReference>
<dbReference type="NCBIfam" id="TIGR04183">
    <property type="entry name" value="Por_Secre_tail"/>
    <property type="match status" value="1"/>
</dbReference>
<feature type="region of interest" description="Disordered" evidence="1">
    <location>
        <begin position="350"/>
        <end position="383"/>
    </location>
</feature>
<proteinExistence type="predicted"/>
<accession>A0ABW5LW75</accession>
<dbReference type="Pfam" id="PF18370">
    <property type="entry name" value="RGI_lyase"/>
    <property type="match status" value="1"/>
</dbReference>
<evidence type="ECO:0000313" key="6">
    <source>
        <dbReference type="EMBL" id="MFD2569025.1"/>
    </source>
</evidence>
<gene>
    <name evidence="6" type="ORF">ACFSUS_00165</name>
</gene>
<evidence type="ECO:0000256" key="1">
    <source>
        <dbReference type="SAM" id="MobiDB-lite"/>
    </source>
</evidence>
<feature type="domain" description="Rhamnogalacturonan lyase family 11 C-terminal" evidence="5">
    <location>
        <begin position="133"/>
        <end position="628"/>
    </location>
</feature>
<dbReference type="InterPro" id="IPR034641">
    <property type="entry name" value="RGL11"/>
</dbReference>
<keyword evidence="2" id="KW-0472">Membrane</keyword>
<feature type="compositionally biased region" description="Polar residues" evidence="1">
    <location>
        <begin position="350"/>
        <end position="371"/>
    </location>
</feature>
<evidence type="ECO:0000259" key="4">
    <source>
        <dbReference type="Pfam" id="PF18962"/>
    </source>
</evidence>
<name>A0ABW5LW75_9BACT</name>
<dbReference type="Pfam" id="PF18962">
    <property type="entry name" value="Por_Secre_tail"/>
    <property type="match status" value="1"/>
</dbReference>
<dbReference type="CDD" id="cd10318">
    <property type="entry name" value="RGL11"/>
    <property type="match status" value="1"/>
</dbReference>
<dbReference type="EMBL" id="JBHULN010000001">
    <property type="protein sequence ID" value="MFD2569025.1"/>
    <property type="molecule type" value="Genomic_DNA"/>
</dbReference>
<dbReference type="InterPro" id="IPR041624">
    <property type="entry name" value="RGI_lyase"/>
</dbReference>
<evidence type="ECO:0000259" key="5">
    <source>
        <dbReference type="Pfam" id="PF21348"/>
    </source>
</evidence>
<dbReference type="InterPro" id="IPR026444">
    <property type="entry name" value="Secre_tail"/>
</dbReference>
<dbReference type="PANTHER" id="PTHR43118:SF1">
    <property type="entry name" value="RHAMNOGALACTURONAN LYASE (EUROFUNG)"/>
    <property type="match status" value="1"/>
</dbReference>
<protein>
    <submittedName>
        <fullName evidence="6">T9SS type A sorting domain-containing protein</fullName>
    </submittedName>
</protein>
<evidence type="ECO:0000256" key="2">
    <source>
        <dbReference type="SAM" id="Phobius"/>
    </source>
</evidence>
<evidence type="ECO:0000259" key="3">
    <source>
        <dbReference type="Pfam" id="PF18370"/>
    </source>
</evidence>
<reference evidence="7" key="1">
    <citation type="journal article" date="2019" name="Int. J. Syst. Evol. Microbiol.">
        <title>The Global Catalogue of Microorganisms (GCM) 10K type strain sequencing project: providing services to taxonomists for standard genome sequencing and annotation.</title>
        <authorList>
            <consortium name="The Broad Institute Genomics Platform"/>
            <consortium name="The Broad Institute Genome Sequencing Center for Infectious Disease"/>
            <person name="Wu L."/>
            <person name="Ma J."/>
        </authorList>
    </citation>
    <scope>NUCLEOTIDE SEQUENCE [LARGE SCALE GENOMIC DNA]</scope>
    <source>
        <strain evidence="7">KCTC 42805</strain>
    </source>
</reference>
<dbReference type="SUPFAM" id="SSF69318">
    <property type="entry name" value="Integrin alpha N-terminal domain"/>
    <property type="match status" value="1"/>
</dbReference>
<dbReference type="RefSeq" id="WP_381517381.1">
    <property type="nucleotide sequence ID" value="NZ_JBHULN010000001.1"/>
</dbReference>
<feature type="domain" description="Secretion system C-terminal sorting" evidence="4">
    <location>
        <begin position="654"/>
        <end position="717"/>
    </location>
</feature>
<keyword evidence="7" id="KW-1185">Reference proteome</keyword>
<keyword evidence="2" id="KW-0812">Transmembrane</keyword>
<feature type="transmembrane region" description="Helical" evidence="2">
    <location>
        <begin position="18"/>
        <end position="38"/>
    </location>
</feature>
<dbReference type="InterPro" id="IPR028994">
    <property type="entry name" value="Integrin_alpha_N"/>
</dbReference>
<feature type="domain" description="Rhamnogalacturonan I lyase beta-sheet" evidence="3">
    <location>
        <begin position="45"/>
        <end position="129"/>
    </location>
</feature>
<dbReference type="Proteomes" id="UP001597469">
    <property type="component" value="Unassembled WGS sequence"/>
</dbReference>
<dbReference type="PANTHER" id="PTHR43118">
    <property type="entry name" value="RHAMNOGALACTURONAN LYASE (EUROFUNG)"/>
    <property type="match status" value="1"/>
</dbReference>
<dbReference type="InterPro" id="IPR013783">
    <property type="entry name" value="Ig-like_fold"/>
</dbReference>
<dbReference type="InterPro" id="IPR049366">
    <property type="entry name" value="RGL11_C"/>
</dbReference>
<evidence type="ECO:0000313" key="7">
    <source>
        <dbReference type="Proteomes" id="UP001597469"/>
    </source>
</evidence>
<dbReference type="Pfam" id="PF21348">
    <property type="entry name" value="RGL11_C"/>
    <property type="match status" value="1"/>
</dbReference>
<sequence length="721" mass="78205">MKTFPFVGRWYSCLSRYFYTHLGLMSVTLVVFIVLNGLHGYAQKRMERLNRGVVAVRTSASQVYVGWRMFGTEPANVAFNVYRGSTKINSSPITNSTNIVDNTSTNATYTVRPVINGVEQPASESASVWAQNYLSIPIQVPPGGTTPTGEAYTYSANDCSVGDLDGDGDYEIVVKWDPSNSKDNSQAGYTGNVYLDAYRLDGTRLWRIDLGRNIRAGAHYTQFMVYDLDSDGKAEVACKTADGTRDGRGTVIGNASADYRNSSGYILTGPEFLTIFNGQTGAAMATADYVPARGTVSSWGDGYGNRVDRFVSTIAYVDGQRPSLIMGRGYYTRLVRVAWDWRNGQLTRRWTFDSNSSTPGNSNYAGQGNHQLTTGDLDGDGKDEIVNGSSVINDNGAGLYANGLGHGDALHMSDMDPDRPGQEVWQPHEDPGSYGNYGLEFRDARTGQPLWGVPATGDVGRGLAADIDPRYKGYECWGSTGGLYTCKGQQISTAKPSSANFAIWWDGDLSREILDGATLNKWDPNTSTTNRLFTIYNSGGATPINGSKNNPGVTADLLGDWREEMVYRNSNSTQLLLFTTTATTSTRIYTLMHDAQYRVAVAHQNSAYNQPPHPSFYLGTGMSTPPTPNITLVGTGSGRIGDTESAEKVSIAVVYPNPTTGSFVIKAAGQFSFQISDEQGRTLEQGQGQDEVTAGGQLKAGLYIVNVQAEQGKKAIKVVKQ</sequence>
<keyword evidence="2" id="KW-1133">Transmembrane helix</keyword>